<proteinExistence type="inferred from homology"/>
<feature type="region of interest" description="Disordered" evidence="6">
    <location>
        <begin position="412"/>
        <end position="554"/>
    </location>
</feature>
<dbReference type="GO" id="GO:0000724">
    <property type="term" value="P:double-strand break repair via homologous recombination"/>
    <property type="evidence" value="ECO:0007669"/>
    <property type="project" value="TreeGrafter"/>
</dbReference>
<accession>A0A5C3DZN1</accession>
<feature type="region of interest" description="Disordered" evidence="6">
    <location>
        <begin position="591"/>
        <end position="719"/>
    </location>
</feature>
<evidence type="ECO:0000256" key="1">
    <source>
        <dbReference type="ARBA" id="ARBA00004123"/>
    </source>
</evidence>
<dbReference type="SUPFAM" id="SSF49879">
    <property type="entry name" value="SMAD/FHA domain"/>
    <property type="match status" value="1"/>
</dbReference>
<dbReference type="GO" id="GO:0003684">
    <property type="term" value="F:damaged DNA binding"/>
    <property type="evidence" value="ECO:0007669"/>
    <property type="project" value="TreeGrafter"/>
</dbReference>
<comment type="similarity">
    <text evidence="5">Belongs to the Nibrin family.</text>
</comment>
<protein>
    <recommendedName>
        <fullName evidence="7">FHA domain-containing protein</fullName>
    </recommendedName>
</protein>
<evidence type="ECO:0000256" key="6">
    <source>
        <dbReference type="SAM" id="MobiDB-lite"/>
    </source>
</evidence>
<dbReference type="InterPro" id="IPR000253">
    <property type="entry name" value="FHA_dom"/>
</dbReference>
<dbReference type="PROSITE" id="PS50006">
    <property type="entry name" value="FHA_DOMAIN"/>
    <property type="match status" value="1"/>
</dbReference>
<feature type="domain" description="FHA" evidence="7">
    <location>
        <begin position="26"/>
        <end position="77"/>
    </location>
</feature>
<feature type="compositionally biased region" description="Low complexity" evidence="6">
    <location>
        <begin position="810"/>
        <end position="824"/>
    </location>
</feature>
<keyword evidence="3" id="KW-0234">DNA repair</keyword>
<dbReference type="EMBL" id="OOIN01000004">
    <property type="protein sequence ID" value="SPO22696.1"/>
    <property type="molecule type" value="Genomic_DNA"/>
</dbReference>
<dbReference type="Gene3D" id="2.60.200.20">
    <property type="match status" value="1"/>
</dbReference>
<evidence type="ECO:0000256" key="3">
    <source>
        <dbReference type="ARBA" id="ARBA00023204"/>
    </source>
</evidence>
<feature type="compositionally biased region" description="Polar residues" evidence="6">
    <location>
        <begin position="877"/>
        <end position="901"/>
    </location>
</feature>
<gene>
    <name evidence="8" type="ORF">UTRI_01374</name>
</gene>
<feature type="compositionally biased region" description="Acidic residues" evidence="6">
    <location>
        <begin position="1026"/>
        <end position="1036"/>
    </location>
</feature>
<dbReference type="GO" id="GO:0007095">
    <property type="term" value="P:mitotic G2 DNA damage checkpoint signaling"/>
    <property type="evidence" value="ECO:0007669"/>
    <property type="project" value="InterPro"/>
</dbReference>
<feature type="compositionally biased region" description="Polar residues" evidence="6">
    <location>
        <begin position="613"/>
        <end position="638"/>
    </location>
</feature>
<evidence type="ECO:0000259" key="7">
    <source>
        <dbReference type="PROSITE" id="PS50006"/>
    </source>
</evidence>
<evidence type="ECO:0000256" key="2">
    <source>
        <dbReference type="ARBA" id="ARBA00022763"/>
    </source>
</evidence>
<evidence type="ECO:0000256" key="5">
    <source>
        <dbReference type="ARBA" id="ARBA00044757"/>
    </source>
</evidence>
<feature type="region of interest" description="Disordered" evidence="6">
    <location>
        <begin position="877"/>
        <end position="936"/>
    </location>
</feature>
<dbReference type="GO" id="GO:0030870">
    <property type="term" value="C:Mre11 complex"/>
    <property type="evidence" value="ECO:0007669"/>
    <property type="project" value="InterPro"/>
</dbReference>
<name>A0A5C3DZN1_9BASI</name>
<feature type="region of interest" description="Disordered" evidence="6">
    <location>
        <begin position="964"/>
        <end position="1074"/>
    </location>
</feature>
<dbReference type="InterPro" id="IPR008984">
    <property type="entry name" value="SMAD_FHA_dom_sf"/>
</dbReference>
<evidence type="ECO:0000313" key="9">
    <source>
        <dbReference type="Proteomes" id="UP000324022"/>
    </source>
</evidence>
<dbReference type="AlphaFoldDB" id="A0A5C3DZN1"/>
<feature type="region of interest" description="Disordered" evidence="6">
    <location>
        <begin position="810"/>
        <end position="839"/>
    </location>
</feature>
<dbReference type="OrthoDB" id="552194at2759"/>
<dbReference type="PANTHER" id="PTHR12162">
    <property type="entry name" value="NIBRIN-RELATED"/>
    <property type="match status" value="1"/>
</dbReference>
<dbReference type="PANTHER" id="PTHR12162:SF0">
    <property type="entry name" value="NIBRIN"/>
    <property type="match status" value="1"/>
</dbReference>
<keyword evidence="9" id="KW-1185">Reference proteome</keyword>
<keyword evidence="4" id="KW-0539">Nucleus</keyword>
<dbReference type="InterPro" id="IPR040227">
    <property type="entry name" value="Nibrin-rel"/>
</dbReference>
<comment type="subcellular location">
    <subcellularLocation>
        <location evidence="1">Nucleus</location>
    </subcellularLocation>
</comment>
<feature type="compositionally biased region" description="Low complexity" evidence="6">
    <location>
        <begin position="448"/>
        <end position="467"/>
    </location>
</feature>
<reference evidence="8 9" key="1">
    <citation type="submission" date="2018-03" db="EMBL/GenBank/DDBJ databases">
        <authorList>
            <person name="Guldener U."/>
        </authorList>
    </citation>
    <scope>NUCLEOTIDE SEQUENCE [LARGE SCALE GENOMIC DNA]</scope>
    <source>
        <strain evidence="8 9">NBRC100155</strain>
    </source>
</reference>
<organism evidence="8 9">
    <name type="scientific">Ustilago trichophora</name>
    <dbReference type="NCBI Taxonomy" id="86804"/>
    <lineage>
        <taxon>Eukaryota</taxon>
        <taxon>Fungi</taxon>
        <taxon>Dikarya</taxon>
        <taxon>Basidiomycota</taxon>
        <taxon>Ustilaginomycotina</taxon>
        <taxon>Ustilaginomycetes</taxon>
        <taxon>Ustilaginales</taxon>
        <taxon>Ustilaginaceae</taxon>
        <taxon>Ustilago</taxon>
    </lineage>
</organism>
<dbReference type="Proteomes" id="UP000324022">
    <property type="component" value="Unassembled WGS sequence"/>
</dbReference>
<feature type="compositionally biased region" description="Polar residues" evidence="6">
    <location>
        <begin position="513"/>
        <end position="522"/>
    </location>
</feature>
<sequence length="1074" mass="116468">MWLLQGRFAEDSRQELSKLLKYGQTYTLGRKIPADIVIDSKFVSRVSCHLTVASDESISSQLANVSDPLSFHNDVSLRPRVTIRFEANKSRKTFAVIHQRRSEATEVQVPADQEHVLGHGDTFALTTTISLRLIWKPVAVCFAAKIKETAIAPLRKAALQLGIHLSPAKSRWRDGYTHLCLIQVKPTESVLCALLQARPIVTIQYFQELFRRAELPRHDPASLETSLDELNLATNQPAFDQQELSDLPDLLHKILPDERRTYMLKGTTCVFFALPSEDAELTIYKSILAVAGAHVFTHNPQAENLQTKADFAQLLMPYKNSALTYWRNSGSKARSEAPDEGLVVLVSAVHDHTPWKDACTVACTNLRIAMPSGFHTITNAVFSADVRAHLNSIPNASDGPDERPVEIVAAPTAAAPPGTQQGNAADVTAMEPTPQRPSPPAAMPARNEASPAVPAEVPSSAPTAEPPRIAGEQQRRPLTRRTRKQAQTSEDTDSQPPPEAGQADVATRDDPVTETSTQSNVRASELAAEPSSSQLTRAERSGLTRRTGASRARRSDIFDAILRPDGGAAAELGNMPGSIAGDGVGASLIAGSIPRSRRYRMDLDEEDRAQGESLVQTQASEARSAASQMLESVDNSAGNAHKRKSPPLRQESGAEPGENADNVDRTSKRARTAGPEHESADQVPPSQPSIAERTRIVGTEASTEAAGLPNGAQPDTEPQFLKALNTQRAKGKKMDEFDAEFNRLQIAKPNTQSGTLDQFVASRAQQKAPAQNGAMDEDYEAFKQMAEEELRIHVRGNFVQVDFVPLVRQKPQQQEQQQARTGVQDAGKPNFKKFRPKSTVIRPATSVAAVKAPARPSIALVLPESNDYGLGQSYWEEQQNGQSDPTSETVTSSRGKPSARTTARKGLTSDDESESIPQARDKARGRVALDPASVEGSAVNLDLDGLDSMDSTDEADMTTMLQRRHGPLLQRSDPAKPAAVATARGRKRPAAFVEESDEEMVAPSTASAAAARTKKRVPARAATMVFDDDDDDDESSNDGNGDDGNFAGFGRSTSTRRRRDPPASGSGRARRSVF</sequence>
<evidence type="ECO:0000313" key="8">
    <source>
        <dbReference type="EMBL" id="SPO22696.1"/>
    </source>
</evidence>
<evidence type="ECO:0000256" key="4">
    <source>
        <dbReference type="ARBA" id="ARBA00023242"/>
    </source>
</evidence>
<keyword evidence="2" id="KW-0227">DNA damage</keyword>
<feature type="compositionally biased region" description="Low complexity" evidence="6">
    <location>
        <begin position="412"/>
        <end position="422"/>
    </location>
</feature>